<dbReference type="Proteomes" id="UP001139193">
    <property type="component" value="Unassembled WGS sequence"/>
</dbReference>
<accession>A0A9X2AG89</accession>
<dbReference type="RefSeq" id="WP_241937229.1">
    <property type="nucleotide sequence ID" value="NZ_JALBGC010000004.1"/>
</dbReference>
<feature type="domain" description="DUF5723" evidence="2">
    <location>
        <begin position="62"/>
        <end position="438"/>
    </location>
</feature>
<sequence length="479" mass="49696">MKASAITVSLLAAGLALPLAARAQNELSNFSATGRGGVINTFASDYQVIGINPANLGRVPNFRVAFTVGEVGAGIGSQSLSRTTFQNLLSKGSQTLSPADRASLVTQLTGDNVLNLNVDTNLLGLAITLPSGLGGIAFSSRQRVAGHLAFNRNTADILVNGQNADVIRQYYPTPNTSGNPTPTNPNAPFISTVLDGTSIQAAVTNEFNVAYGVEVIENTGFHLSIGAGYRYIQGIGIADIRATGGTLTAYTSLSPVFDVDYGALATNAANFNYEAGSGLKPVGHGHGFDVGLAAEVGKIVRLGASVTDLGSMTWTGNVLEASDQKLQQVSSTGVQTYDVLAELARQFDVNNRNLFTYETAKERTAALPTKLRLGGGIRISKLFEAGLDVTAPLNKVAGNLTAPFVGVGFDVRPLSWLKLSSGISGGAGYGTSLPVGLTLVTSVWEAGISTRDVVGLVSENSPYSSAAFGVLRFKIGGSE</sequence>
<evidence type="ECO:0000313" key="4">
    <source>
        <dbReference type="Proteomes" id="UP001139193"/>
    </source>
</evidence>
<name>A0A9X2AG89_9BACT</name>
<evidence type="ECO:0000259" key="2">
    <source>
        <dbReference type="Pfam" id="PF18990"/>
    </source>
</evidence>
<feature type="signal peptide" evidence="1">
    <location>
        <begin position="1"/>
        <end position="23"/>
    </location>
</feature>
<keyword evidence="4" id="KW-1185">Reference proteome</keyword>
<protein>
    <submittedName>
        <fullName evidence="3">DUF5723 family protein</fullName>
    </submittedName>
</protein>
<dbReference type="InterPro" id="IPR043781">
    <property type="entry name" value="DUF5723"/>
</dbReference>
<evidence type="ECO:0000313" key="3">
    <source>
        <dbReference type="EMBL" id="MCI1189006.1"/>
    </source>
</evidence>
<dbReference type="Pfam" id="PF18990">
    <property type="entry name" value="DUF5723"/>
    <property type="match status" value="1"/>
</dbReference>
<organism evidence="3 4">
    <name type="scientific">Hymenobacter cyanobacteriorum</name>
    <dbReference type="NCBI Taxonomy" id="2926463"/>
    <lineage>
        <taxon>Bacteria</taxon>
        <taxon>Pseudomonadati</taxon>
        <taxon>Bacteroidota</taxon>
        <taxon>Cytophagia</taxon>
        <taxon>Cytophagales</taxon>
        <taxon>Hymenobacteraceae</taxon>
        <taxon>Hymenobacter</taxon>
    </lineage>
</organism>
<keyword evidence="1" id="KW-0732">Signal</keyword>
<evidence type="ECO:0000256" key="1">
    <source>
        <dbReference type="SAM" id="SignalP"/>
    </source>
</evidence>
<proteinExistence type="predicted"/>
<dbReference type="AlphaFoldDB" id="A0A9X2AG89"/>
<reference evidence="3" key="1">
    <citation type="submission" date="2022-03" db="EMBL/GenBank/DDBJ databases">
        <title>Bacterial whole genome sequence for Hymenobacter sp. DH14.</title>
        <authorList>
            <person name="Le V."/>
        </authorList>
    </citation>
    <scope>NUCLEOTIDE SEQUENCE</scope>
    <source>
        <strain evidence="3">DH14</strain>
    </source>
</reference>
<comment type="caution">
    <text evidence="3">The sequence shown here is derived from an EMBL/GenBank/DDBJ whole genome shotgun (WGS) entry which is preliminary data.</text>
</comment>
<feature type="chain" id="PRO_5040812604" evidence="1">
    <location>
        <begin position="24"/>
        <end position="479"/>
    </location>
</feature>
<gene>
    <name evidence="3" type="ORF">MON38_16405</name>
</gene>
<dbReference type="EMBL" id="JALBGC010000004">
    <property type="protein sequence ID" value="MCI1189006.1"/>
    <property type="molecule type" value="Genomic_DNA"/>
</dbReference>